<dbReference type="InterPro" id="IPR036457">
    <property type="entry name" value="PPM-type-like_dom_sf"/>
</dbReference>
<dbReference type="AlphaFoldDB" id="A0A928ZPR2"/>
<dbReference type="InterPro" id="IPR001932">
    <property type="entry name" value="PPM-type_phosphatase-like_dom"/>
</dbReference>
<proteinExistence type="predicted"/>
<feature type="region of interest" description="Disordered" evidence="1">
    <location>
        <begin position="71"/>
        <end position="98"/>
    </location>
</feature>
<dbReference type="GO" id="GO:0004722">
    <property type="term" value="F:protein serine/threonine phosphatase activity"/>
    <property type="evidence" value="ECO:0007669"/>
    <property type="project" value="InterPro"/>
</dbReference>
<feature type="domain" description="PPM-type phosphatase" evidence="2">
    <location>
        <begin position="407"/>
        <end position="669"/>
    </location>
</feature>
<sequence length="681" mass="74974">MGIVDYGIVFAKLRSLSTAFLYPLMIICPYCDFNNPTEHKFCQSCGSPLQLWRALILPGTPSVVLAVDQGAMASGDGPSSGPSDSPSDSGNSGDSDNSDIEIWQQVATNVMAPMAAATMSYTAGDWLSSQQRYRLIEDLTVPTDDPKPVEAQVMDTKPNDLASSLVEQRYQFFPIDWEPQSEQASDQAKDLCFPLMAYPYLALHRRFFPSVPELQNAWVHSDYSVLIIEDRRHLPDLLTVWQQATLDPLQQVHSFYVMVELWEAMAAFKGQGSLLNISNLCMDEDQIVCLRCIEMGPYLNDYRLADMGLLWQSLLQSSSQSLPDLKTLAAQVTEGQLTDLDELKEVLVAIADKYQLGADISPAISEVSSNPNLLGDLDIPGLEGIELTDDTGMDSIDSPTMVLPMKLTGLEDAGQSHVGQQRDHNEDNYFIQSALSRQETLTTQTLNARCAYILCDGMGGHSGGEIASQLAVDTLRQYLDEQWGPELPDEAELLHAIGLANQVIYDKNQAEERTGSARMGTTLVMLLVKGTQAVAAHVGDSRLYRYTKRLGLQQITVDHEVGQREIKRGVEPAIAYARPDAYQLTQALGPCGQDALDPGFNYLNLTEDTLLLLCSDGLSDDRLLETHCSTHIEPILRGHKGIEEGVADLIELANEHNGHDNITALVVKLKVKPDLSKLQSI</sequence>
<dbReference type="SMART" id="SM00331">
    <property type="entry name" value="PP2C_SIG"/>
    <property type="match status" value="1"/>
</dbReference>
<dbReference type="SUPFAM" id="SSF81606">
    <property type="entry name" value="PP2C-like"/>
    <property type="match status" value="1"/>
</dbReference>
<dbReference type="EMBL" id="JADEXP010000009">
    <property type="protein sequence ID" value="MBE9065470.1"/>
    <property type="molecule type" value="Genomic_DNA"/>
</dbReference>
<dbReference type="NCBIfam" id="NF011149">
    <property type="entry name" value="PRK14559.1"/>
    <property type="match status" value="1"/>
</dbReference>
<evidence type="ECO:0000313" key="3">
    <source>
        <dbReference type="EMBL" id="MBE9065470.1"/>
    </source>
</evidence>
<evidence type="ECO:0000256" key="1">
    <source>
        <dbReference type="SAM" id="MobiDB-lite"/>
    </source>
</evidence>
<dbReference type="PANTHER" id="PTHR47992">
    <property type="entry name" value="PROTEIN PHOSPHATASE"/>
    <property type="match status" value="1"/>
</dbReference>
<reference evidence="3" key="1">
    <citation type="submission" date="2020-10" db="EMBL/GenBank/DDBJ databases">
        <authorList>
            <person name="Castelo-Branco R."/>
            <person name="Eusebio N."/>
            <person name="Adriana R."/>
            <person name="Vieira A."/>
            <person name="Brugerolle De Fraissinette N."/>
            <person name="Rezende De Castro R."/>
            <person name="Schneider M.P."/>
            <person name="Vasconcelos V."/>
            <person name="Leao P.N."/>
        </authorList>
    </citation>
    <scope>NUCLEOTIDE SEQUENCE</scope>
    <source>
        <strain evidence="3">LEGE 11479</strain>
    </source>
</reference>
<dbReference type="InterPro" id="IPR015655">
    <property type="entry name" value="PP2C"/>
</dbReference>
<dbReference type="Gene3D" id="3.60.40.10">
    <property type="entry name" value="PPM-type phosphatase domain"/>
    <property type="match status" value="1"/>
</dbReference>
<dbReference type="PROSITE" id="PS51746">
    <property type="entry name" value="PPM_2"/>
    <property type="match status" value="1"/>
</dbReference>
<dbReference type="Pfam" id="PF13672">
    <property type="entry name" value="PP2C_2"/>
    <property type="match status" value="1"/>
</dbReference>
<accession>A0A928ZPR2</accession>
<organism evidence="3 4">
    <name type="scientific">Leptolyngbya cf. ectocarpi LEGE 11479</name>
    <dbReference type="NCBI Taxonomy" id="1828722"/>
    <lineage>
        <taxon>Bacteria</taxon>
        <taxon>Bacillati</taxon>
        <taxon>Cyanobacteriota</taxon>
        <taxon>Cyanophyceae</taxon>
        <taxon>Leptolyngbyales</taxon>
        <taxon>Leptolyngbyaceae</taxon>
        <taxon>Leptolyngbya group</taxon>
        <taxon>Leptolyngbya</taxon>
    </lineage>
</organism>
<feature type="compositionally biased region" description="Low complexity" evidence="1">
    <location>
        <begin position="74"/>
        <end position="95"/>
    </location>
</feature>
<evidence type="ECO:0000259" key="2">
    <source>
        <dbReference type="PROSITE" id="PS51746"/>
    </source>
</evidence>
<dbReference type="Proteomes" id="UP000615026">
    <property type="component" value="Unassembled WGS sequence"/>
</dbReference>
<protein>
    <submittedName>
        <fullName evidence="3">Serine/threonine phosphatase</fullName>
    </submittedName>
</protein>
<dbReference type="SMART" id="SM00332">
    <property type="entry name" value="PP2Cc"/>
    <property type="match status" value="1"/>
</dbReference>
<keyword evidence="4" id="KW-1185">Reference proteome</keyword>
<evidence type="ECO:0000313" key="4">
    <source>
        <dbReference type="Proteomes" id="UP000615026"/>
    </source>
</evidence>
<comment type="caution">
    <text evidence="3">The sequence shown here is derived from an EMBL/GenBank/DDBJ whole genome shotgun (WGS) entry which is preliminary data.</text>
</comment>
<gene>
    <name evidence="3" type="ORF">IQ260_02250</name>
</gene>
<dbReference type="CDD" id="cd00143">
    <property type="entry name" value="PP2Cc"/>
    <property type="match status" value="1"/>
</dbReference>
<name>A0A928ZPR2_LEPEC</name>